<keyword evidence="5" id="KW-0902">Two-component regulatory system</keyword>
<dbReference type="Pfam" id="PF02518">
    <property type="entry name" value="HATPase_c"/>
    <property type="match status" value="1"/>
</dbReference>
<dbReference type="SUPFAM" id="SSF55874">
    <property type="entry name" value="ATPase domain of HSP90 chaperone/DNA topoisomerase II/histidine kinase"/>
    <property type="match status" value="1"/>
</dbReference>
<dbReference type="Pfam" id="PF01590">
    <property type="entry name" value="GAF"/>
    <property type="match status" value="1"/>
</dbReference>
<dbReference type="InterPro" id="IPR003594">
    <property type="entry name" value="HATPase_dom"/>
</dbReference>
<evidence type="ECO:0000313" key="8">
    <source>
        <dbReference type="EMBL" id="GHO91461.1"/>
    </source>
</evidence>
<dbReference type="PANTHER" id="PTHR45569:SF1">
    <property type="entry name" value="SENSOR PROTEIN KDPD"/>
    <property type="match status" value="1"/>
</dbReference>
<dbReference type="InterPro" id="IPR003018">
    <property type="entry name" value="GAF"/>
</dbReference>
<dbReference type="InterPro" id="IPR005467">
    <property type="entry name" value="His_kinase_dom"/>
</dbReference>
<dbReference type="InterPro" id="IPR036097">
    <property type="entry name" value="HisK_dim/P_sf"/>
</dbReference>
<gene>
    <name evidence="8" type="ORF">KSF_015090</name>
</gene>
<dbReference type="SMART" id="SM00387">
    <property type="entry name" value="HATPase_c"/>
    <property type="match status" value="1"/>
</dbReference>
<sequence length="941" mass="104083">METRTHTSIQEESAIVERVARIVSSVRGTKSDYTRLAAELEQAIPFDIFGIVLLRHDRQAVRVTVCQRDEADRWAATYHQHPLSGSMLEQVLCSPRLMVNNYPEGLDGPPAVSGDALTGSPQLHATLIAPLIVEDRVLGTLELGSSVLDTYTDETLQRLVRAVVGVLATAIESVQLGGSAAIQDRQRQVLKDVTSALTSKIDLSTILKQIVVGIANSLNVAAVIMVLDRDQERLSLQAQFGMDSVALENVFSHLLVDDNSIICQTLQRRQPLVTQDIATDERFPESRVFFTELGIHSIFSYPLVTGTTVFGVLLFCSPEPGGFTPLKADIFSLFASQATVAIHNGMLLESAHRRSRFQEAIEQLEKAHMQNVSTALKVDEETADSSEDTRQVLEKLQQDELELLAYVREETRRTFGVSFTSLLRFISDHLLTQDERNLQAMLYNYQPEATLDTSNLSPISSLLAQLPPERSLTRRASGQPETFADTLSLLTQMAETALVRTGIVGELSRLIMQLKASTNGVKDAWFVVDLNGVCVYMNPAAETLCETRLEDVAVAYPSSLLAANQGQPVAQRTGMTIDKVFATLSSRIRNVEDVQRYLQEFAQDTYYREMRCVLAVEPLPSLSALQETMTRDRTARLESAPSDYHYQLIRHPLCNQDGFLIANALQVCDVTEQVRDEKNRSALLSSVSHDLRTPLTTIKAAVTGLLQTDVAWDEEDRQGMLEDIDAEADHLTILVNALVELSRIEMGALVLEKEWCDLVEVVDGTLEKMNRMLADHPVRIVAPPPLPLVYADHTQIERVFYHLLVNAANHSPMAGEILVKLDASDGVLRACVIDRGRSIPAHERERLFKSFYSLRSYGNGLGLAICKGIVEAHQGHIWAEAADNTASPEHAGTCFVFTLPIHLRTSSANGQERFATGSREVSGEKAYSLPGTRVSNEGEVE</sequence>
<evidence type="ECO:0000256" key="2">
    <source>
        <dbReference type="ARBA" id="ARBA00012438"/>
    </source>
</evidence>
<evidence type="ECO:0000259" key="7">
    <source>
        <dbReference type="PROSITE" id="PS50109"/>
    </source>
</evidence>
<evidence type="ECO:0000313" key="9">
    <source>
        <dbReference type="Proteomes" id="UP000597444"/>
    </source>
</evidence>
<evidence type="ECO:0000256" key="6">
    <source>
        <dbReference type="SAM" id="MobiDB-lite"/>
    </source>
</evidence>
<keyword evidence="3" id="KW-0597">Phosphoprotein</keyword>
<dbReference type="GO" id="GO:0000155">
    <property type="term" value="F:phosphorelay sensor kinase activity"/>
    <property type="evidence" value="ECO:0007669"/>
    <property type="project" value="InterPro"/>
</dbReference>
<evidence type="ECO:0000256" key="4">
    <source>
        <dbReference type="ARBA" id="ARBA00022777"/>
    </source>
</evidence>
<dbReference type="SMART" id="SM00388">
    <property type="entry name" value="HisKA"/>
    <property type="match status" value="1"/>
</dbReference>
<evidence type="ECO:0000256" key="1">
    <source>
        <dbReference type="ARBA" id="ARBA00000085"/>
    </source>
</evidence>
<dbReference type="InterPro" id="IPR004358">
    <property type="entry name" value="Sig_transdc_His_kin-like_C"/>
</dbReference>
<evidence type="ECO:0000256" key="3">
    <source>
        <dbReference type="ARBA" id="ARBA00022553"/>
    </source>
</evidence>
<reference evidence="8" key="1">
    <citation type="submission" date="2020-10" db="EMBL/GenBank/DDBJ databases">
        <title>Taxonomic study of unclassified bacteria belonging to the class Ktedonobacteria.</title>
        <authorList>
            <person name="Yabe S."/>
            <person name="Wang C.M."/>
            <person name="Zheng Y."/>
            <person name="Sakai Y."/>
            <person name="Cavaletti L."/>
            <person name="Monciardini P."/>
            <person name="Donadio S."/>
        </authorList>
    </citation>
    <scope>NUCLEOTIDE SEQUENCE</scope>
    <source>
        <strain evidence="8">ID150040</strain>
    </source>
</reference>
<name>A0A8J3IL10_9CHLR</name>
<dbReference type="Pfam" id="PF13185">
    <property type="entry name" value="GAF_2"/>
    <property type="match status" value="1"/>
</dbReference>
<dbReference type="InterPro" id="IPR029016">
    <property type="entry name" value="GAF-like_dom_sf"/>
</dbReference>
<dbReference type="Gene3D" id="3.30.565.10">
    <property type="entry name" value="Histidine kinase-like ATPase, C-terminal domain"/>
    <property type="match status" value="1"/>
</dbReference>
<evidence type="ECO:0000256" key="5">
    <source>
        <dbReference type="ARBA" id="ARBA00023012"/>
    </source>
</evidence>
<keyword evidence="9" id="KW-1185">Reference proteome</keyword>
<dbReference type="SUPFAM" id="SSF47384">
    <property type="entry name" value="Homodimeric domain of signal transducing histidine kinase"/>
    <property type="match status" value="1"/>
</dbReference>
<dbReference type="PANTHER" id="PTHR45569">
    <property type="entry name" value="SENSOR PROTEIN KDPD"/>
    <property type="match status" value="1"/>
</dbReference>
<feature type="region of interest" description="Disordered" evidence="6">
    <location>
        <begin position="912"/>
        <end position="941"/>
    </location>
</feature>
<dbReference type="Proteomes" id="UP000597444">
    <property type="component" value="Unassembled WGS sequence"/>
</dbReference>
<dbReference type="GO" id="GO:0005886">
    <property type="term" value="C:plasma membrane"/>
    <property type="evidence" value="ECO:0007669"/>
    <property type="project" value="TreeGrafter"/>
</dbReference>
<feature type="domain" description="Histidine kinase" evidence="7">
    <location>
        <begin position="686"/>
        <end position="903"/>
    </location>
</feature>
<accession>A0A8J3IL10</accession>
<dbReference type="SMART" id="SM00065">
    <property type="entry name" value="GAF"/>
    <property type="match status" value="2"/>
</dbReference>
<dbReference type="InterPro" id="IPR052023">
    <property type="entry name" value="Histidine_kinase_KdpD"/>
</dbReference>
<comment type="catalytic activity">
    <reaction evidence="1">
        <text>ATP + protein L-histidine = ADP + protein N-phospho-L-histidine.</text>
        <dbReference type="EC" id="2.7.13.3"/>
    </reaction>
</comment>
<dbReference type="AlphaFoldDB" id="A0A8J3IL10"/>
<dbReference type="CDD" id="cd00082">
    <property type="entry name" value="HisKA"/>
    <property type="match status" value="1"/>
</dbReference>
<dbReference type="PROSITE" id="PS50109">
    <property type="entry name" value="HIS_KIN"/>
    <property type="match status" value="1"/>
</dbReference>
<dbReference type="PRINTS" id="PR00344">
    <property type="entry name" value="BCTRLSENSOR"/>
</dbReference>
<protein>
    <recommendedName>
        <fullName evidence="2">histidine kinase</fullName>
        <ecNumber evidence="2">2.7.13.3</ecNumber>
    </recommendedName>
</protein>
<dbReference type="RefSeq" id="WP_220202355.1">
    <property type="nucleotide sequence ID" value="NZ_BNJK01000001.1"/>
</dbReference>
<comment type="caution">
    <text evidence="8">The sequence shown here is derived from an EMBL/GenBank/DDBJ whole genome shotgun (WGS) entry which is preliminary data.</text>
</comment>
<dbReference type="EMBL" id="BNJK01000001">
    <property type="protein sequence ID" value="GHO91461.1"/>
    <property type="molecule type" value="Genomic_DNA"/>
</dbReference>
<dbReference type="InterPro" id="IPR036890">
    <property type="entry name" value="HATPase_C_sf"/>
</dbReference>
<dbReference type="SUPFAM" id="SSF55781">
    <property type="entry name" value="GAF domain-like"/>
    <property type="match status" value="2"/>
</dbReference>
<dbReference type="InterPro" id="IPR003661">
    <property type="entry name" value="HisK_dim/P_dom"/>
</dbReference>
<keyword evidence="4" id="KW-0418">Kinase</keyword>
<dbReference type="Gene3D" id="1.10.287.130">
    <property type="match status" value="1"/>
</dbReference>
<dbReference type="Gene3D" id="3.30.450.40">
    <property type="match status" value="2"/>
</dbReference>
<keyword evidence="4" id="KW-0808">Transferase</keyword>
<proteinExistence type="predicted"/>
<organism evidence="8 9">
    <name type="scientific">Reticulibacter mediterranei</name>
    <dbReference type="NCBI Taxonomy" id="2778369"/>
    <lineage>
        <taxon>Bacteria</taxon>
        <taxon>Bacillati</taxon>
        <taxon>Chloroflexota</taxon>
        <taxon>Ktedonobacteria</taxon>
        <taxon>Ktedonobacterales</taxon>
        <taxon>Reticulibacteraceae</taxon>
        <taxon>Reticulibacter</taxon>
    </lineage>
</organism>
<dbReference type="Pfam" id="PF00512">
    <property type="entry name" value="HisKA"/>
    <property type="match status" value="1"/>
</dbReference>
<dbReference type="EC" id="2.7.13.3" evidence="2"/>